<dbReference type="RefSeq" id="WP_149687509.1">
    <property type="nucleotide sequence ID" value="NZ_SDPQ02000001.1"/>
</dbReference>
<dbReference type="GO" id="GO:0005886">
    <property type="term" value="C:plasma membrane"/>
    <property type="evidence" value="ECO:0007669"/>
    <property type="project" value="TreeGrafter"/>
</dbReference>
<comment type="caution">
    <text evidence="3">The sequence shown here is derived from an EMBL/GenBank/DDBJ whole genome shotgun (WGS) entry which is preliminary data.</text>
</comment>
<dbReference type="Pfam" id="PF05949">
    <property type="entry name" value="DUF881"/>
    <property type="match status" value="1"/>
</dbReference>
<dbReference type="AlphaFoldDB" id="A0A5M4FGS4"/>
<dbReference type="Proteomes" id="UP000380867">
    <property type="component" value="Unassembled WGS sequence"/>
</dbReference>
<dbReference type="InterPro" id="IPR010273">
    <property type="entry name" value="DUF881"/>
</dbReference>
<dbReference type="PANTHER" id="PTHR37313">
    <property type="entry name" value="UPF0749 PROTEIN RV1825"/>
    <property type="match status" value="1"/>
</dbReference>
<evidence type="ECO:0000256" key="1">
    <source>
        <dbReference type="ARBA" id="ARBA00009108"/>
    </source>
</evidence>
<keyword evidence="2" id="KW-1133">Transmembrane helix</keyword>
<evidence type="ECO:0000313" key="4">
    <source>
        <dbReference type="Proteomes" id="UP000380867"/>
    </source>
</evidence>
<dbReference type="EMBL" id="SDPQ02000001">
    <property type="protein sequence ID" value="KAA1399364.1"/>
    <property type="molecule type" value="Genomic_DNA"/>
</dbReference>
<reference evidence="3" key="1">
    <citation type="submission" date="2019-09" db="EMBL/GenBank/DDBJ databases">
        <authorList>
            <person name="Li J."/>
        </authorList>
    </citation>
    <scope>NUCLEOTIDE SEQUENCE [LARGE SCALE GENOMIC DNA]</scope>
    <source>
        <strain evidence="3">JCM 14732</strain>
    </source>
</reference>
<keyword evidence="2" id="KW-0812">Transmembrane</keyword>
<proteinExistence type="inferred from homology"/>
<feature type="transmembrane region" description="Helical" evidence="2">
    <location>
        <begin position="44"/>
        <end position="61"/>
    </location>
</feature>
<sequence>MSEPEAPQRAEGLLEQIADTALDDDYYVVRAGDYAQSREFNTPLTALVLAAFAVLVMMAAVQTRNDRPATERERSTLISDVAARKKLQANREATAERLRKQVADLSASVDRFDPAYQDVRVETGDLAVSGPGITVIVSPSTQDNLDGSITDGDLQILVNGLWYAGAEAVAINGQRIGNLTGIHFANDAINVNYTDIAPPYRVVAIGPNDTLMQRFQDNPAGHYWAARQENAAVQFGMTPSSDLSVPAVPKKRMTIRHATAIKGEE</sequence>
<protein>
    <submittedName>
        <fullName evidence="3">DUF881 domain-containing protein</fullName>
    </submittedName>
</protein>
<dbReference type="PANTHER" id="PTHR37313:SF1">
    <property type="entry name" value="UPF0749 PROTEIN RV1823"/>
    <property type="match status" value="1"/>
</dbReference>
<dbReference type="OrthoDB" id="3218134at2"/>
<name>A0A5M4FGS4_9ACTN</name>
<accession>A0A5M4FGS4</accession>
<keyword evidence="4" id="KW-1185">Reference proteome</keyword>
<organism evidence="3 4">
    <name type="scientific">Aeromicrobium ginsengisoli</name>
    <dbReference type="NCBI Taxonomy" id="363867"/>
    <lineage>
        <taxon>Bacteria</taxon>
        <taxon>Bacillati</taxon>
        <taxon>Actinomycetota</taxon>
        <taxon>Actinomycetes</taxon>
        <taxon>Propionibacteriales</taxon>
        <taxon>Nocardioidaceae</taxon>
        <taxon>Aeromicrobium</taxon>
    </lineage>
</organism>
<dbReference type="Gene3D" id="3.30.70.1880">
    <property type="entry name" value="Protein of unknown function DUF881"/>
    <property type="match status" value="1"/>
</dbReference>
<evidence type="ECO:0000256" key="2">
    <source>
        <dbReference type="SAM" id="Phobius"/>
    </source>
</evidence>
<keyword evidence="2" id="KW-0472">Membrane</keyword>
<gene>
    <name evidence="3" type="ORF">ESP70_000910</name>
</gene>
<comment type="similarity">
    <text evidence="1">Belongs to the UPF0749 family.</text>
</comment>
<evidence type="ECO:0000313" key="3">
    <source>
        <dbReference type="EMBL" id="KAA1399364.1"/>
    </source>
</evidence>